<evidence type="ECO:0000313" key="2">
    <source>
        <dbReference type="EMBL" id="MDP9826614.1"/>
    </source>
</evidence>
<organism evidence="2 3">
    <name type="scientific">Kineosporia succinea</name>
    <dbReference type="NCBI Taxonomy" id="84632"/>
    <lineage>
        <taxon>Bacteria</taxon>
        <taxon>Bacillati</taxon>
        <taxon>Actinomycetota</taxon>
        <taxon>Actinomycetes</taxon>
        <taxon>Kineosporiales</taxon>
        <taxon>Kineosporiaceae</taxon>
        <taxon>Kineosporia</taxon>
    </lineage>
</organism>
<sequence>MKQIVALALTGVLASGTPAAAPDGEQEVPVLGSTVVSTTMESESAKATVLVNGVRRIDGATVVYYSVGLPSGVETPSWYDLNSTAYDRAKAGSGGSGNVRLVDFAGNRIYAPLARLTKYGSEEAIVSPTTAWPREQPGGVFHTFYAVLPQLPEDLRTVDVMVGHGDIVHDVVVEDGVLEPASLQEDPMVMGEVWPLIDQVAAKNSTAPEDSVRPLVARVGENG</sequence>
<gene>
    <name evidence="2" type="ORF">J2S57_002363</name>
</gene>
<proteinExistence type="predicted"/>
<feature type="signal peptide" evidence="1">
    <location>
        <begin position="1"/>
        <end position="20"/>
    </location>
</feature>
<reference evidence="2 3" key="1">
    <citation type="submission" date="2023-07" db="EMBL/GenBank/DDBJ databases">
        <title>Sequencing the genomes of 1000 actinobacteria strains.</title>
        <authorList>
            <person name="Klenk H.-P."/>
        </authorList>
    </citation>
    <scope>NUCLEOTIDE SEQUENCE [LARGE SCALE GENOMIC DNA]</scope>
    <source>
        <strain evidence="2 3">DSM 44388</strain>
    </source>
</reference>
<dbReference type="EMBL" id="JAUSQZ010000001">
    <property type="protein sequence ID" value="MDP9826614.1"/>
    <property type="molecule type" value="Genomic_DNA"/>
</dbReference>
<feature type="chain" id="PRO_5046982022" evidence="1">
    <location>
        <begin position="21"/>
        <end position="223"/>
    </location>
</feature>
<evidence type="ECO:0000256" key="1">
    <source>
        <dbReference type="SAM" id="SignalP"/>
    </source>
</evidence>
<keyword evidence="3" id="KW-1185">Reference proteome</keyword>
<dbReference type="RefSeq" id="WP_307241593.1">
    <property type="nucleotide sequence ID" value="NZ_JAUSQZ010000001.1"/>
</dbReference>
<accession>A0ABT9P1Q2</accession>
<dbReference type="Proteomes" id="UP001235712">
    <property type="component" value="Unassembled WGS sequence"/>
</dbReference>
<keyword evidence="1" id="KW-0732">Signal</keyword>
<name>A0ABT9P1Q2_9ACTN</name>
<evidence type="ECO:0000313" key="3">
    <source>
        <dbReference type="Proteomes" id="UP001235712"/>
    </source>
</evidence>
<comment type="caution">
    <text evidence="2">The sequence shown here is derived from an EMBL/GenBank/DDBJ whole genome shotgun (WGS) entry which is preliminary data.</text>
</comment>
<protein>
    <submittedName>
        <fullName evidence="2">Uncharacterized protein</fullName>
    </submittedName>
</protein>